<dbReference type="GO" id="GO:0005811">
    <property type="term" value="C:lipid droplet"/>
    <property type="evidence" value="ECO:0007669"/>
    <property type="project" value="UniProtKB-SubCell"/>
</dbReference>
<dbReference type="PANTHER" id="PTHR43107">
    <property type="entry name" value="LONG-CHAIN FATTY ACID TRANSPORT PROTEIN"/>
    <property type="match status" value="1"/>
</dbReference>
<keyword evidence="11" id="KW-0067">ATP-binding</keyword>
<comment type="caution">
    <text evidence="23">The sequence shown here is derived from an EMBL/GenBank/DDBJ whole genome shotgun (WGS) entry which is preliminary data.</text>
</comment>
<feature type="transmembrane region" description="Helical" evidence="21">
    <location>
        <begin position="356"/>
        <end position="378"/>
    </location>
</feature>
<comment type="catalytic activity">
    <reaction evidence="17">
        <text>a very long-chain fatty acid + ATP + CoA = a very long-chain fatty acyl-CoA + AMP + diphosphate</text>
        <dbReference type="Rhea" id="RHEA:54536"/>
        <dbReference type="ChEBI" id="CHEBI:30616"/>
        <dbReference type="ChEBI" id="CHEBI:33019"/>
        <dbReference type="ChEBI" id="CHEBI:57287"/>
        <dbReference type="ChEBI" id="CHEBI:58950"/>
        <dbReference type="ChEBI" id="CHEBI:138261"/>
        <dbReference type="ChEBI" id="CHEBI:456215"/>
    </reaction>
</comment>
<comment type="subcellular location">
    <subcellularLocation>
        <location evidence="3">Cell membrane</location>
        <topology evidence="3">Multi-pass membrane protein</topology>
    </subcellularLocation>
    <subcellularLocation>
        <location evidence="1">Lipid droplet</location>
    </subcellularLocation>
    <subcellularLocation>
        <location evidence="2">Peroxisome membrane</location>
        <topology evidence="2">Multi-pass membrane protein</topology>
    </subcellularLocation>
</comment>
<feature type="domain" description="Major facilitator superfamily (MFS) profile" evidence="22">
    <location>
        <begin position="66"/>
        <end position="477"/>
    </location>
</feature>
<feature type="transmembrane region" description="Helical" evidence="21">
    <location>
        <begin position="330"/>
        <end position="350"/>
    </location>
</feature>
<evidence type="ECO:0000256" key="17">
    <source>
        <dbReference type="ARBA" id="ARBA00051585"/>
    </source>
</evidence>
<keyword evidence="6" id="KW-1003">Cell membrane</keyword>
<dbReference type="Gene3D" id="3.30.300.30">
    <property type="match status" value="1"/>
</dbReference>
<dbReference type="SUPFAM" id="SSF56801">
    <property type="entry name" value="Acetyl-CoA synthetase-like"/>
    <property type="match status" value="1"/>
</dbReference>
<evidence type="ECO:0000256" key="2">
    <source>
        <dbReference type="ARBA" id="ARBA00004585"/>
    </source>
</evidence>
<feature type="transmembrane region" description="Helical" evidence="21">
    <location>
        <begin position="390"/>
        <end position="407"/>
    </location>
</feature>
<evidence type="ECO:0000259" key="22">
    <source>
        <dbReference type="PROSITE" id="PS50850"/>
    </source>
</evidence>
<evidence type="ECO:0000256" key="3">
    <source>
        <dbReference type="ARBA" id="ARBA00004651"/>
    </source>
</evidence>
<feature type="transmembrane region" description="Helical" evidence="21">
    <location>
        <begin position="419"/>
        <end position="440"/>
    </location>
</feature>
<dbReference type="Proteomes" id="UP000433883">
    <property type="component" value="Unassembled WGS sequence"/>
</dbReference>
<dbReference type="CDD" id="cd17327">
    <property type="entry name" value="MFS_FEN2_like"/>
    <property type="match status" value="1"/>
</dbReference>
<dbReference type="InterPro" id="IPR036259">
    <property type="entry name" value="MFS_trans_sf"/>
</dbReference>
<organism evidence="23 24">
    <name type="scientific">Venturia inaequalis</name>
    <name type="common">Apple scab fungus</name>
    <dbReference type="NCBI Taxonomy" id="5025"/>
    <lineage>
        <taxon>Eukaryota</taxon>
        <taxon>Fungi</taxon>
        <taxon>Dikarya</taxon>
        <taxon>Ascomycota</taxon>
        <taxon>Pezizomycotina</taxon>
        <taxon>Dothideomycetes</taxon>
        <taxon>Pleosporomycetidae</taxon>
        <taxon>Venturiales</taxon>
        <taxon>Venturiaceae</taxon>
        <taxon>Venturia</taxon>
    </lineage>
</organism>
<keyword evidence="15" id="KW-0576">Peroxisome</keyword>
<reference evidence="23 24" key="1">
    <citation type="submission" date="2019-11" db="EMBL/GenBank/DDBJ databases">
        <title>Venturia inaequalis Genome Resource.</title>
        <authorList>
            <person name="Lichtner F.J."/>
        </authorList>
    </citation>
    <scope>NUCLEOTIDE SEQUENCE [LARGE SCALE GENOMIC DNA]</scope>
    <source>
        <strain evidence="23">Bline_iso_100314</strain>
    </source>
</reference>
<dbReference type="PROSITE" id="PS00455">
    <property type="entry name" value="AMP_BINDING"/>
    <property type="match status" value="1"/>
</dbReference>
<evidence type="ECO:0000256" key="8">
    <source>
        <dbReference type="ARBA" id="ARBA00022677"/>
    </source>
</evidence>
<dbReference type="FunFam" id="3.40.50.12780:FF:000019">
    <property type="entry name" value="Long-chain fatty acid transporter"/>
    <property type="match status" value="1"/>
</dbReference>
<dbReference type="InterPro" id="IPR020846">
    <property type="entry name" value="MFS_dom"/>
</dbReference>
<evidence type="ECO:0000313" key="24">
    <source>
        <dbReference type="Proteomes" id="UP000433883"/>
    </source>
</evidence>
<keyword evidence="12 21" id="KW-1133">Transmembrane helix</keyword>
<dbReference type="InterPro" id="IPR000873">
    <property type="entry name" value="AMP-dep_synth/lig_dom"/>
</dbReference>
<keyword evidence="5" id="KW-0813">Transport</keyword>
<feature type="transmembrane region" description="Helical" evidence="21">
    <location>
        <begin position="100"/>
        <end position="119"/>
    </location>
</feature>
<evidence type="ECO:0000256" key="6">
    <source>
        <dbReference type="ARBA" id="ARBA00022475"/>
    </source>
</evidence>
<evidence type="ECO:0000256" key="13">
    <source>
        <dbReference type="ARBA" id="ARBA00023055"/>
    </source>
</evidence>
<dbReference type="Gene3D" id="1.20.1250.20">
    <property type="entry name" value="MFS general substrate transporter like domains"/>
    <property type="match status" value="2"/>
</dbReference>
<evidence type="ECO:0000256" key="4">
    <source>
        <dbReference type="ARBA" id="ARBA00006432"/>
    </source>
</evidence>
<evidence type="ECO:0000256" key="11">
    <source>
        <dbReference type="ARBA" id="ARBA00022840"/>
    </source>
</evidence>
<keyword evidence="13" id="KW-0445">Lipid transport</keyword>
<feature type="transmembrane region" description="Helical" evidence="21">
    <location>
        <begin position="66"/>
        <end position="88"/>
    </location>
</feature>
<dbReference type="SUPFAM" id="SSF103473">
    <property type="entry name" value="MFS general substrate transporter"/>
    <property type="match status" value="1"/>
</dbReference>
<evidence type="ECO:0000256" key="20">
    <source>
        <dbReference type="ARBA" id="ARBA00078285"/>
    </source>
</evidence>
<name>A0A8H3YVJ8_VENIN</name>
<feature type="transmembrane region" description="Helical" evidence="21">
    <location>
        <begin position="162"/>
        <end position="182"/>
    </location>
</feature>
<evidence type="ECO:0000256" key="15">
    <source>
        <dbReference type="ARBA" id="ARBA00023140"/>
    </source>
</evidence>
<evidence type="ECO:0000256" key="16">
    <source>
        <dbReference type="ARBA" id="ARBA00037968"/>
    </source>
</evidence>
<comment type="similarity">
    <text evidence="16">Belongs to the major facilitator superfamily. Allantoate permease family.</text>
</comment>
<dbReference type="GO" id="GO:0004467">
    <property type="term" value="F:long-chain fatty acid-CoA ligase activity"/>
    <property type="evidence" value="ECO:0007669"/>
    <property type="project" value="TreeGrafter"/>
</dbReference>
<evidence type="ECO:0000256" key="19">
    <source>
        <dbReference type="ARBA" id="ARBA00068795"/>
    </source>
</evidence>
<keyword evidence="9 21" id="KW-0812">Transmembrane</keyword>
<gene>
    <name evidence="23" type="ORF">BLS_003570</name>
</gene>
<feature type="transmembrane region" description="Helical" evidence="21">
    <location>
        <begin position="803"/>
        <end position="824"/>
    </location>
</feature>
<evidence type="ECO:0000256" key="9">
    <source>
        <dbReference type="ARBA" id="ARBA00022692"/>
    </source>
</evidence>
<dbReference type="InterPro" id="IPR042099">
    <property type="entry name" value="ANL_N_sf"/>
</dbReference>
<feature type="transmembrane region" description="Helical" evidence="21">
    <location>
        <begin position="194"/>
        <end position="213"/>
    </location>
</feature>
<evidence type="ECO:0000256" key="18">
    <source>
        <dbReference type="ARBA" id="ARBA00060276"/>
    </source>
</evidence>
<keyword evidence="8" id="KW-0551">Lipid droplet</keyword>
<dbReference type="Gene3D" id="3.40.50.12780">
    <property type="entry name" value="N-terminal domain of ligase-like"/>
    <property type="match status" value="1"/>
</dbReference>
<dbReference type="InterPro" id="IPR020845">
    <property type="entry name" value="AMP-binding_CS"/>
</dbReference>
<keyword evidence="7" id="KW-0436">Ligase</keyword>
<feature type="transmembrane region" description="Helical" evidence="21">
    <location>
        <begin position="452"/>
        <end position="474"/>
    </location>
</feature>
<evidence type="ECO:0000256" key="1">
    <source>
        <dbReference type="ARBA" id="ARBA00004502"/>
    </source>
</evidence>
<dbReference type="EMBL" id="WNWQ01000231">
    <property type="protein sequence ID" value="KAE9973508.1"/>
    <property type="molecule type" value="Genomic_DNA"/>
</dbReference>
<feature type="transmembrane region" description="Helical" evidence="21">
    <location>
        <begin position="131"/>
        <end position="150"/>
    </location>
</feature>
<keyword evidence="14 21" id="KW-0472">Membrane</keyword>
<dbReference type="GO" id="GO:0009898">
    <property type="term" value="C:cytoplasmic side of plasma membrane"/>
    <property type="evidence" value="ECO:0007669"/>
    <property type="project" value="TreeGrafter"/>
</dbReference>
<dbReference type="PANTHER" id="PTHR43107:SF6">
    <property type="entry name" value="ACYL-COA SYNTHETASE FAMILY PROTEIN (CEFD1), PUTATIVE (AFU_ORTHOLOGUE AFUA_6G03630)-RELATED"/>
    <property type="match status" value="1"/>
</dbReference>
<feature type="transmembrane region" description="Helical" evidence="21">
    <location>
        <begin position="225"/>
        <end position="246"/>
    </location>
</feature>
<proteinExistence type="inferred from homology"/>
<dbReference type="GO" id="GO:0005324">
    <property type="term" value="F:long-chain fatty acid transmembrane transporter activity"/>
    <property type="evidence" value="ECO:0007669"/>
    <property type="project" value="TreeGrafter"/>
</dbReference>
<comment type="function">
    <text evidence="18">Acyl-CoA synthetase required for both the import of long chain fatty acids (LCFAs) (C14-C18) and the activation very long chain fatty acids (VLCFAs) (C20-C26) by esterification of the fatty acids into metabolically active CoA-thioesters for subsequent degradation or incorporation into phospholipids. The transport and fatty acyl-CoA synthetase activities are genetically separable and are thus independent activities. Esterifies VLCFAs in the peroxisome matrix. The VLCFAs are actively transported into peroxisomes by a PXA1-PXA2 heterodimeric transporter in the peroxisomal membrane.</text>
</comment>
<dbReference type="InterPro" id="IPR045851">
    <property type="entry name" value="AMP-bd_C_sf"/>
</dbReference>
<accession>A0A8H3YVJ8</accession>
<evidence type="ECO:0000256" key="14">
    <source>
        <dbReference type="ARBA" id="ARBA00023136"/>
    </source>
</evidence>
<dbReference type="InterPro" id="IPR011701">
    <property type="entry name" value="MFS"/>
</dbReference>
<dbReference type="GO" id="GO:0044539">
    <property type="term" value="P:long-chain fatty acid import into cell"/>
    <property type="evidence" value="ECO:0007669"/>
    <property type="project" value="TreeGrafter"/>
</dbReference>
<evidence type="ECO:0000256" key="12">
    <source>
        <dbReference type="ARBA" id="ARBA00022989"/>
    </source>
</evidence>
<dbReference type="FunFam" id="1.20.1250.20:FF:000064">
    <property type="entry name" value="MFS allantoate transporter"/>
    <property type="match status" value="1"/>
</dbReference>
<comment type="similarity">
    <text evidence="4">Belongs to the ATP-dependent AMP-binding enzyme family.</text>
</comment>
<evidence type="ECO:0000313" key="23">
    <source>
        <dbReference type="EMBL" id="KAE9973508.1"/>
    </source>
</evidence>
<evidence type="ECO:0000256" key="10">
    <source>
        <dbReference type="ARBA" id="ARBA00022741"/>
    </source>
</evidence>
<sequence length="1191" mass="132165">MSDDVKSEKGHQIGGRIDSNSSIEAGIVIPKDGDAALAFLRDEDNHTVSFTADQEKALVRKIDWRIMPLMWCCYFLQYLDKTLINYAAVMGLYTDAHIDAAQFSTLALLFYVTYLALEFPHGFLMQKFPTAKYLGLMVTLWGLIVAVTSAAKNWSGLVATRVLLGCFESAVAPSLILITGMWYKRHEQPPRVGFWYLGTGTGTIVGSLISFGFQHYHSPTFTSWQIMFLVVGLITVTVGIIVMFLLPDNPMGSKFMTHDEKVFAIQRLRQNQTGIENKHLKFGQVLECFKDPQTWLLSLITIASNVPNGAVSSYQATIIKQFGYTSQETALLQIPSGAVSIVSILIATWAAGRYNQRGLCIVLLLIPGILGGSLMAFLPADNKAGKLMGNYLTNCIGASLPLMYSWVSANFAGHTKKVTMNAILLMSFCLGNIIGPLTFRKHDAPDYVPAKITIIVCCAVACVLAGVLRFYYVWENKRRDKLEVDLGVDEFTDRTDGENKAFRVLLPGGSALITTAFRSRSHGRDAGRRKEVEAVDIGRGSEGGVPVAVAGATAAAAYLDAKFHIRKDLQTLYGLSHQKRFVAKEVAANRSCLFYQFEAQVQRIPSDVECLWSRTGCYTWSETYDQACRYGQFYLSQNVQPLELVATYLTNSPEFLFSQVGLWSIGCAPAMINYHLTGDALIHCVKLSGAKVMVVDWDEEVRARIDENRARLEGELGVKIIILDEEMRAKINALPPTRPDDSLRKGMSIEFPMALIYTSGSTGFPKACAFTIGRAMEFGHSRITSTTIQGWPNSDRYYNCMPMYHGTGGVAAVTALICGITYCIGKKFSTSRFWEDIRDSNATVFVYVGETARYLLAAPDTGRDKDHNVRVMFGNGMRPDVWHRFRKRFGIDTIAEFFNSTEGVFALLNVSRGPFTDAIVGHHGGLLRAYLKDYYVAAEIDHETGDLWRDPKTGFGRRNPLAKGGEILVGVADPNEFPGYWNNDGATNSKFVRDLFKKGDMYYRTGDALRMDKDGRWFFMDRLGDTYRWKSENVATAEVSEKLGHHPGLTEAIVYGVAVPGHDGKAGCAAIALAAGQAPTPQFFRDLLKYSLEQLPKYAVPVFLRLQQETTAMHNQKQNKVPLKKDGLDLDAIYGVGNDATEAREQGKDVMYWWPGALGYPDSGTDGEGYVVFTRADWEAIMSLGKEVARL</sequence>
<evidence type="ECO:0000256" key="5">
    <source>
        <dbReference type="ARBA" id="ARBA00022448"/>
    </source>
</evidence>
<evidence type="ECO:0000256" key="7">
    <source>
        <dbReference type="ARBA" id="ARBA00022598"/>
    </source>
</evidence>
<keyword evidence="10" id="KW-0547">Nucleotide-binding</keyword>
<dbReference type="PROSITE" id="PS50850">
    <property type="entry name" value="MFS"/>
    <property type="match status" value="1"/>
</dbReference>
<dbReference type="GO" id="GO:0005524">
    <property type="term" value="F:ATP binding"/>
    <property type="evidence" value="ECO:0007669"/>
    <property type="project" value="UniProtKB-KW"/>
</dbReference>
<dbReference type="Pfam" id="PF00501">
    <property type="entry name" value="AMP-binding"/>
    <property type="match status" value="1"/>
</dbReference>
<evidence type="ECO:0000256" key="21">
    <source>
        <dbReference type="SAM" id="Phobius"/>
    </source>
</evidence>
<dbReference type="AlphaFoldDB" id="A0A8H3YVJ8"/>
<dbReference type="GO" id="GO:0005778">
    <property type="term" value="C:peroxisomal membrane"/>
    <property type="evidence" value="ECO:0007669"/>
    <property type="project" value="UniProtKB-SubCell"/>
</dbReference>
<dbReference type="Pfam" id="PF07690">
    <property type="entry name" value="MFS_1"/>
    <property type="match status" value="1"/>
</dbReference>
<protein>
    <recommendedName>
        <fullName evidence="19">Very long-chain fatty acid transport protein</fullName>
    </recommendedName>
    <alternativeName>
        <fullName evidence="20">Very-long-chain acyl-CoA synthetase</fullName>
    </alternativeName>
</protein>